<protein>
    <submittedName>
        <fullName evidence="1">Uncharacterized protein</fullName>
    </submittedName>
</protein>
<sequence length="303" mass="33224">MESLKLLLAVLVTVTGSFVAATEPEFPGFPLIPYTCDKHPEVCIVEGGVKQQCCKNACVNVKTDLLNCGKCGHKCKDGEHCCQGRCFSLMRDRSNCGMCGNVCGLKEKCCYGKCVREKTDPLNCGKCGHMCEFAEGCCQGKCENLQSNKEHCAPPSSALPRLLPQPYQFPFPAPQQQLYPSPYSGNNRNNRNNQRNNRNLYSNSGGCQICHKTNHLAYSCYHRQNLSYRPMGNSGGNFGNYRGTNGSNGYGSGNFPQSNTGNFPGYASNVSQGNGYVDSLDMDLPLLDFLVMVLHLLVMETLS</sequence>
<name>A0ACB7X8T1_9ERIC</name>
<organism evidence="1 2">
    <name type="scientific">Vaccinium darrowii</name>
    <dbReference type="NCBI Taxonomy" id="229202"/>
    <lineage>
        <taxon>Eukaryota</taxon>
        <taxon>Viridiplantae</taxon>
        <taxon>Streptophyta</taxon>
        <taxon>Embryophyta</taxon>
        <taxon>Tracheophyta</taxon>
        <taxon>Spermatophyta</taxon>
        <taxon>Magnoliopsida</taxon>
        <taxon>eudicotyledons</taxon>
        <taxon>Gunneridae</taxon>
        <taxon>Pentapetalae</taxon>
        <taxon>asterids</taxon>
        <taxon>Ericales</taxon>
        <taxon>Ericaceae</taxon>
        <taxon>Vaccinioideae</taxon>
        <taxon>Vaccinieae</taxon>
        <taxon>Vaccinium</taxon>
    </lineage>
</organism>
<dbReference type="Proteomes" id="UP000828048">
    <property type="component" value="Chromosome 6"/>
</dbReference>
<proteinExistence type="predicted"/>
<gene>
    <name evidence="1" type="ORF">Vadar_008248</name>
</gene>
<evidence type="ECO:0000313" key="1">
    <source>
        <dbReference type="EMBL" id="KAH7836990.1"/>
    </source>
</evidence>
<reference evidence="1 2" key="1">
    <citation type="journal article" date="2021" name="Hortic Res">
        <title>High-quality reference genome and annotation aids understanding of berry development for evergreen blueberry (Vaccinium darrowii).</title>
        <authorList>
            <person name="Yu J."/>
            <person name="Hulse-Kemp A.M."/>
            <person name="Babiker E."/>
            <person name="Staton M."/>
        </authorList>
    </citation>
    <scope>NUCLEOTIDE SEQUENCE [LARGE SCALE GENOMIC DNA]</scope>
    <source>
        <strain evidence="2">cv. NJ 8807/NJ 8810</strain>
        <tissue evidence="1">Young leaf</tissue>
    </source>
</reference>
<comment type="caution">
    <text evidence="1">The sequence shown here is derived from an EMBL/GenBank/DDBJ whole genome shotgun (WGS) entry which is preliminary data.</text>
</comment>
<evidence type="ECO:0000313" key="2">
    <source>
        <dbReference type="Proteomes" id="UP000828048"/>
    </source>
</evidence>
<accession>A0ACB7X8T1</accession>
<dbReference type="EMBL" id="CM037156">
    <property type="protein sequence ID" value="KAH7836990.1"/>
    <property type="molecule type" value="Genomic_DNA"/>
</dbReference>
<keyword evidence="2" id="KW-1185">Reference proteome</keyword>